<sequence>MDIVSKVFTCVSSCDAVARCAIQNMVQLNSFYGCGLCEQKAITVAKGDGTVRAFPFANPPAKIRSDCDIAQQATESGNSEKGVKGPSAVASIPLFSVAKSFVPDYMPCVLLGVVRSMLNLWVDSSYHQSPWYIGTRVKDIDQRLLSIQPPNFITRTPRSLSTRKYWKASEYRTWLLWYAIPVLQGIMPTPYLQHFMLLSISIFLLLSRSISKRNVQLTRHLLDSFVEDVQTVYGTEHCSFNVHQLIHLPLTVQRWGPLWVHSAFPFEDTNQILKKMIHGTQAGHLQVVGALAVTRKLKKFKQQVEGDEEVLHLAATIRGKKIRRTQERLSADLSFVDKGSKEVLEGPASEAAFRHIGTPMIHEVYVFKRAVVGSLMVHSRRYEERGDAQQLKRNNSTVFFKDGPQLKLGKVEYFF</sequence>
<dbReference type="PANTHER" id="PTHR46579:SF1">
    <property type="entry name" value="F5_8 TYPE C DOMAIN-CONTAINING PROTEIN"/>
    <property type="match status" value="1"/>
</dbReference>
<dbReference type="Proteomes" id="UP000230750">
    <property type="component" value="Unassembled WGS sequence"/>
</dbReference>
<organism evidence="1 2">
    <name type="scientific">Stichopus japonicus</name>
    <name type="common">Sea cucumber</name>
    <dbReference type="NCBI Taxonomy" id="307972"/>
    <lineage>
        <taxon>Eukaryota</taxon>
        <taxon>Metazoa</taxon>
        <taxon>Echinodermata</taxon>
        <taxon>Eleutherozoa</taxon>
        <taxon>Echinozoa</taxon>
        <taxon>Holothuroidea</taxon>
        <taxon>Aspidochirotacea</taxon>
        <taxon>Aspidochirotida</taxon>
        <taxon>Stichopodidae</taxon>
        <taxon>Apostichopus</taxon>
    </lineage>
</organism>
<evidence type="ECO:0000313" key="1">
    <source>
        <dbReference type="EMBL" id="PIK38667.1"/>
    </source>
</evidence>
<name>A0A2G8JSB8_STIJA</name>
<dbReference type="PANTHER" id="PTHR46579">
    <property type="entry name" value="F5/8 TYPE C DOMAIN-CONTAINING PROTEIN-RELATED"/>
    <property type="match status" value="1"/>
</dbReference>
<accession>A0A2G8JSB8</accession>
<dbReference type="OrthoDB" id="3263820at2759"/>
<dbReference type="EMBL" id="MRZV01001329">
    <property type="protein sequence ID" value="PIK38667.1"/>
    <property type="molecule type" value="Genomic_DNA"/>
</dbReference>
<dbReference type="STRING" id="307972.A0A2G8JSB8"/>
<dbReference type="PROSITE" id="PS51257">
    <property type="entry name" value="PROKAR_LIPOPROTEIN"/>
    <property type="match status" value="1"/>
</dbReference>
<proteinExistence type="predicted"/>
<dbReference type="AlphaFoldDB" id="A0A2G8JSB8"/>
<reference evidence="1 2" key="1">
    <citation type="journal article" date="2017" name="PLoS Biol.">
        <title>The sea cucumber genome provides insights into morphological evolution and visceral regeneration.</title>
        <authorList>
            <person name="Zhang X."/>
            <person name="Sun L."/>
            <person name="Yuan J."/>
            <person name="Sun Y."/>
            <person name="Gao Y."/>
            <person name="Zhang L."/>
            <person name="Li S."/>
            <person name="Dai H."/>
            <person name="Hamel J.F."/>
            <person name="Liu C."/>
            <person name="Yu Y."/>
            <person name="Liu S."/>
            <person name="Lin W."/>
            <person name="Guo K."/>
            <person name="Jin S."/>
            <person name="Xu P."/>
            <person name="Storey K.B."/>
            <person name="Huan P."/>
            <person name="Zhang T."/>
            <person name="Zhou Y."/>
            <person name="Zhang J."/>
            <person name="Lin C."/>
            <person name="Li X."/>
            <person name="Xing L."/>
            <person name="Huo D."/>
            <person name="Sun M."/>
            <person name="Wang L."/>
            <person name="Mercier A."/>
            <person name="Li F."/>
            <person name="Yang H."/>
            <person name="Xiang J."/>
        </authorList>
    </citation>
    <scope>NUCLEOTIDE SEQUENCE [LARGE SCALE GENOMIC DNA]</scope>
    <source>
        <strain evidence="1">Shaxun</strain>
        <tissue evidence="1">Muscle</tissue>
    </source>
</reference>
<protein>
    <submittedName>
        <fullName evidence="1">Uncharacterized protein</fullName>
    </submittedName>
</protein>
<keyword evidence="2" id="KW-1185">Reference proteome</keyword>
<comment type="caution">
    <text evidence="1">The sequence shown here is derived from an EMBL/GenBank/DDBJ whole genome shotgun (WGS) entry which is preliminary data.</text>
</comment>
<evidence type="ECO:0000313" key="2">
    <source>
        <dbReference type="Proteomes" id="UP000230750"/>
    </source>
</evidence>
<gene>
    <name evidence="1" type="ORF">BSL78_24489</name>
</gene>